<dbReference type="GO" id="GO:0010420">
    <property type="term" value="F:polyprenyldihydroxybenzoate methyltransferase activity"/>
    <property type="evidence" value="ECO:0007669"/>
    <property type="project" value="TreeGrafter"/>
</dbReference>
<dbReference type="PANTHER" id="PTHR43464:SF23">
    <property type="entry name" value="JUVENILE HORMONE ACID O-METHYLTRANSFERASE"/>
    <property type="match status" value="1"/>
</dbReference>
<proteinExistence type="predicted"/>
<dbReference type="CDD" id="cd02440">
    <property type="entry name" value="AdoMet_MTases"/>
    <property type="match status" value="1"/>
</dbReference>
<dbReference type="Pfam" id="PF13649">
    <property type="entry name" value="Methyltransf_25"/>
    <property type="match status" value="1"/>
</dbReference>
<dbReference type="Gene3D" id="3.40.50.150">
    <property type="entry name" value="Vaccinia Virus protein VP39"/>
    <property type="match status" value="1"/>
</dbReference>
<evidence type="ECO:0000313" key="3">
    <source>
        <dbReference type="Proteomes" id="UP000192903"/>
    </source>
</evidence>
<name>A0A1X7FJC0_9HYPH</name>
<protein>
    <submittedName>
        <fullName evidence="2">Methyltransferase domain-containing protein</fullName>
    </submittedName>
</protein>
<feature type="domain" description="Methyltransferase" evidence="1">
    <location>
        <begin position="49"/>
        <end position="142"/>
    </location>
</feature>
<dbReference type="InterPro" id="IPR029063">
    <property type="entry name" value="SAM-dependent_MTases_sf"/>
</dbReference>
<dbReference type="OrthoDB" id="7273451at2"/>
<dbReference type="Proteomes" id="UP000192903">
    <property type="component" value="Unassembled WGS sequence"/>
</dbReference>
<keyword evidence="3" id="KW-1185">Reference proteome</keyword>
<accession>A0A1X7FJC0</accession>
<reference evidence="3" key="1">
    <citation type="submission" date="2017-04" db="EMBL/GenBank/DDBJ databases">
        <authorList>
            <person name="Varghese N."/>
            <person name="Submissions S."/>
        </authorList>
    </citation>
    <scope>NUCLEOTIDE SEQUENCE [LARGE SCALE GENOMIC DNA]</scope>
    <source>
        <strain evidence="3">B4P</strain>
    </source>
</reference>
<dbReference type="SUPFAM" id="SSF53335">
    <property type="entry name" value="S-adenosyl-L-methionine-dependent methyltransferases"/>
    <property type="match status" value="1"/>
</dbReference>
<sequence>MAQAETTTTYEAVQNYNRLTRFLHAGRYRKLIEVLGRLAREIGDRRMRILDIGCGPGSAVGHIFESFDVDYVGIDYDPTFIDAAKARYGHLSNCRFALGDASEETFYHSIDADVVVALETLEHVPLNRVVRIVEHVCGIVRPRVFLVTVPVEIGPAVWIKNWGSALMGYDRQSGNIRETFWAGLYQLDRVPPHHVSHQGFDWRCLAQIMRVNAPMREVGSLPFSFIPKMFSPNVVLVSEPSRADRRLKTQDADAWKVNHQFPSPELH</sequence>
<gene>
    <name evidence="2" type="ORF">SAMN02982989_3127</name>
</gene>
<dbReference type="EMBL" id="FXAF01000006">
    <property type="protein sequence ID" value="SMF52513.1"/>
    <property type="molecule type" value="Genomic_DNA"/>
</dbReference>
<organism evidence="2 3">
    <name type="scientific">Xaviernesmea oryzae</name>
    <dbReference type="NCBI Taxonomy" id="464029"/>
    <lineage>
        <taxon>Bacteria</taxon>
        <taxon>Pseudomonadati</taxon>
        <taxon>Pseudomonadota</taxon>
        <taxon>Alphaproteobacteria</taxon>
        <taxon>Hyphomicrobiales</taxon>
        <taxon>Rhizobiaceae</taxon>
        <taxon>Rhizobium/Agrobacterium group</taxon>
        <taxon>Xaviernesmea</taxon>
    </lineage>
</organism>
<dbReference type="PANTHER" id="PTHR43464">
    <property type="entry name" value="METHYLTRANSFERASE"/>
    <property type="match status" value="1"/>
</dbReference>
<dbReference type="AlphaFoldDB" id="A0A1X7FJC0"/>
<keyword evidence="2" id="KW-0808">Transferase</keyword>
<dbReference type="RefSeq" id="WP_085423461.1">
    <property type="nucleotide sequence ID" value="NZ_FXAF01000006.1"/>
</dbReference>
<keyword evidence="2" id="KW-0489">Methyltransferase</keyword>
<evidence type="ECO:0000259" key="1">
    <source>
        <dbReference type="Pfam" id="PF13649"/>
    </source>
</evidence>
<dbReference type="STRING" id="464029.SAMN02982989_3127"/>
<dbReference type="GO" id="GO:0032259">
    <property type="term" value="P:methylation"/>
    <property type="evidence" value="ECO:0007669"/>
    <property type="project" value="UniProtKB-KW"/>
</dbReference>
<dbReference type="InterPro" id="IPR041698">
    <property type="entry name" value="Methyltransf_25"/>
</dbReference>
<evidence type="ECO:0000313" key="2">
    <source>
        <dbReference type="EMBL" id="SMF52513.1"/>
    </source>
</evidence>